<comment type="subcellular location">
    <subcellularLocation>
        <location evidence="1">Nucleus</location>
    </subcellularLocation>
</comment>
<dbReference type="EMBL" id="HE797087">
    <property type="protein sequence ID" value="CCM02638.1"/>
    <property type="molecule type" value="Genomic_DNA"/>
</dbReference>
<dbReference type="GO" id="GO:0006351">
    <property type="term" value="P:DNA-templated transcription"/>
    <property type="evidence" value="ECO:0007669"/>
    <property type="project" value="InterPro"/>
</dbReference>
<feature type="compositionally biased region" description="Low complexity" evidence="3">
    <location>
        <begin position="658"/>
        <end position="669"/>
    </location>
</feature>
<evidence type="ECO:0000259" key="4">
    <source>
        <dbReference type="SMART" id="SM00906"/>
    </source>
</evidence>
<dbReference type="CDD" id="cd12148">
    <property type="entry name" value="fungal_TF_MHR"/>
    <property type="match status" value="1"/>
</dbReference>
<dbReference type="InterPro" id="IPR007219">
    <property type="entry name" value="XnlR_reg_dom"/>
</dbReference>
<evidence type="ECO:0000313" key="5">
    <source>
        <dbReference type="EMBL" id="CCM02638.1"/>
    </source>
</evidence>
<dbReference type="GO" id="GO:0005634">
    <property type="term" value="C:nucleus"/>
    <property type="evidence" value="ECO:0007669"/>
    <property type="project" value="UniProtKB-SubCell"/>
</dbReference>
<gene>
    <name evidence="5" type="ORF">FIBRA_04742</name>
</gene>
<reference evidence="5 6" key="1">
    <citation type="journal article" date="2012" name="Appl. Environ. Microbiol.">
        <title>Short-read sequencing for genomic analysis of the brown rot fungus Fibroporia radiculosa.</title>
        <authorList>
            <person name="Tang J.D."/>
            <person name="Perkins A.D."/>
            <person name="Sonstegard T.S."/>
            <person name="Schroeder S.G."/>
            <person name="Burgess S.C."/>
            <person name="Diehl S.V."/>
        </authorList>
    </citation>
    <scope>NUCLEOTIDE SEQUENCE [LARGE SCALE GENOMIC DNA]</scope>
    <source>
        <strain evidence="5 6">TFFH 294</strain>
    </source>
</reference>
<evidence type="ECO:0000256" key="1">
    <source>
        <dbReference type="ARBA" id="ARBA00004123"/>
    </source>
</evidence>
<dbReference type="GO" id="GO:0003677">
    <property type="term" value="F:DNA binding"/>
    <property type="evidence" value="ECO:0007669"/>
    <property type="project" value="InterPro"/>
</dbReference>
<evidence type="ECO:0000256" key="2">
    <source>
        <dbReference type="ARBA" id="ARBA00023242"/>
    </source>
</evidence>
<feature type="compositionally biased region" description="Low complexity" evidence="3">
    <location>
        <begin position="623"/>
        <end position="642"/>
    </location>
</feature>
<feature type="domain" description="Xylanolytic transcriptional activator regulatory" evidence="4">
    <location>
        <begin position="272"/>
        <end position="345"/>
    </location>
</feature>
<evidence type="ECO:0000256" key="3">
    <source>
        <dbReference type="SAM" id="MobiDB-lite"/>
    </source>
</evidence>
<dbReference type="PANTHER" id="PTHR31001">
    <property type="entry name" value="UNCHARACTERIZED TRANSCRIPTIONAL REGULATORY PROTEIN"/>
    <property type="match status" value="1"/>
</dbReference>
<dbReference type="Proteomes" id="UP000006352">
    <property type="component" value="Unassembled WGS sequence"/>
</dbReference>
<dbReference type="GO" id="GO:0008270">
    <property type="term" value="F:zinc ion binding"/>
    <property type="evidence" value="ECO:0007669"/>
    <property type="project" value="InterPro"/>
</dbReference>
<dbReference type="PANTHER" id="PTHR31001:SF56">
    <property type="entry name" value="ZN(2)-C6 FUNGAL-TYPE DOMAIN-CONTAINING PROTEIN"/>
    <property type="match status" value="1"/>
</dbReference>
<dbReference type="InParanoid" id="J4G7V9"/>
<dbReference type="SMART" id="SM00906">
    <property type="entry name" value="Fungal_trans"/>
    <property type="match status" value="1"/>
</dbReference>
<proteinExistence type="predicted"/>
<dbReference type="GeneID" id="24097549"/>
<feature type="region of interest" description="Disordered" evidence="3">
    <location>
        <begin position="610"/>
        <end position="723"/>
    </location>
</feature>
<evidence type="ECO:0000313" key="6">
    <source>
        <dbReference type="Proteomes" id="UP000006352"/>
    </source>
</evidence>
<dbReference type="AlphaFoldDB" id="J4G7V9"/>
<dbReference type="OrthoDB" id="424974at2759"/>
<dbReference type="HOGENOM" id="CLU_007340_1_0_1"/>
<dbReference type="RefSeq" id="XP_012181921.1">
    <property type="nucleotide sequence ID" value="XM_012326531.1"/>
</dbReference>
<name>J4G7V9_9APHY</name>
<keyword evidence="6" id="KW-1185">Reference proteome</keyword>
<sequence>MSERTRQLEDALAILQAKFSNEPHPLLASSQVTSDSVDDSVTIQEQAETTSLVFNNFGMLSVSDGGASTFFGPTGGSEYLLTDVESYGSPGEDSDLTDSNRSPTPILPDGLLRFSTAFPFTPSGSTQSIYELILSHLPPYERACALADKFLNLVAWLFTCISKEQVVDEMIPFIYRRIPDAGDSPPVPDYGGPHDLALLLFVFAIGARVDFDWEPHNADKEAEHYGQLGRAAIGLQSVWATPGVTTIQALHLSSINDAMGGNGPGEISMEMSWGTISLAAAVSQSIGLHRDCARWNLPEDVVNRRRAAFWNIFAADAWQSLGSGRPPAFSREYIDCKFPRPQTILGEEADESAFNTFFVRFAYDCVAEVVAKTLTPEPPSYETIMELDRRVRDVQISPEAIALVEGLDSPDDIDPPPVFTSMESFVKSHSREVVLLFIHRSFFAQAIIDYPQNPARSEYAHSYLAAYRASSTVLTTIRLQYDRHPILCARIWPVWTYGFSAAVVFATVATRGPKSPLASNAMSQLHVAFELFTEAARYSRRAAKALAIFLSQVVVTKLREKAHCSMTAAQPHPSRPPVIDSVSYSVKTEGDDGDELEIFAGTMRVGLAKQSQSPDVPLRQHLQTSQALSEASSSKQSSSYISAPPPQDPTLAYPVPGSSSHSSWMSQQMPVYPSPGSDHWYGQSGYPQSQDYAWNQQPSLPTSQQGSTVANPFHPQTQMGTSEGYRHHLQPYSGPHEAPSVYPAPYAPPAELVDLGLASREASLDAKWAYFMHESGFLDDVNLRT</sequence>
<protein>
    <recommendedName>
        <fullName evidence="4">Xylanolytic transcriptional activator regulatory domain-containing protein</fullName>
    </recommendedName>
</protein>
<accession>J4G7V9</accession>
<organism evidence="5 6">
    <name type="scientific">Fibroporia radiculosa</name>
    <dbReference type="NCBI Taxonomy" id="599839"/>
    <lineage>
        <taxon>Eukaryota</taxon>
        <taxon>Fungi</taxon>
        <taxon>Dikarya</taxon>
        <taxon>Basidiomycota</taxon>
        <taxon>Agaricomycotina</taxon>
        <taxon>Agaricomycetes</taxon>
        <taxon>Polyporales</taxon>
        <taxon>Fibroporiaceae</taxon>
        <taxon>Fibroporia</taxon>
    </lineage>
</organism>
<feature type="compositionally biased region" description="Polar residues" evidence="3">
    <location>
        <begin position="685"/>
        <end position="721"/>
    </location>
</feature>
<dbReference type="Pfam" id="PF04082">
    <property type="entry name" value="Fungal_trans"/>
    <property type="match status" value="1"/>
</dbReference>
<keyword evidence="2" id="KW-0539">Nucleus</keyword>
<dbReference type="InterPro" id="IPR050613">
    <property type="entry name" value="Sec_Metabolite_Reg"/>
</dbReference>